<gene>
    <name evidence="2" type="ORF">H4R26_004658</name>
</gene>
<accession>A0A9W8EHC7</accession>
<organism evidence="2 3">
    <name type="scientific">Coemansia thaxteri</name>
    <dbReference type="NCBI Taxonomy" id="2663907"/>
    <lineage>
        <taxon>Eukaryota</taxon>
        <taxon>Fungi</taxon>
        <taxon>Fungi incertae sedis</taxon>
        <taxon>Zoopagomycota</taxon>
        <taxon>Kickxellomycotina</taxon>
        <taxon>Kickxellomycetes</taxon>
        <taxon>Kickxellales</taxon>
        <taxon>Kickxellaceae</taxon>
        <taxon>Coemansia</taxon>
    </lineage>
</organism>
<evidence type="ECO:0000313" key="2">
    <source>
        <dbReference type="EMBL" id="KAJ2000345.1"/>
    </source>
</evidence>
<feature type="signal peptide" evidence="1">
    <location>
        <begin position="1"/>
        <end position="19"/>
    </location>
</feature>
<reference evidence="2" key="1">
    <citation type="submission" date="2022-07" db="EMBL/GenBank/DDBJ databases">
        <title>Phylogenomic reconstructions and comparative analyses of Kickxellomycotina fungi.</title>
        <authorList>
            <person name="Reynolds N.K."/>
            <person name="Stajich J.E."/>
            <person name="Barry K."/>
            <person name="Grigoriev I.V."/>
            <person name="Crous P."/>
            <person name="Smith M.E."/>
        </authorList>
    </citation>
    <scope>NUCLEOTIDE SEQUENCE</scope>
    <source>
        <strain evidence="2">IMI 214461</strain>
    </source>
</reference>
<feature type="chain" id="PRO_5040907300" evidence="1">
    <location>
        <begin position="20"/>
        <end position="127"/>
    </location>
</feature>
<comment type="caution">
    <text evidence="2">The sequence shown here is derived from an EMBL/GenBank/DDBJ whole genome shotgun (WGS) entry which is preliminary data.</text>
</comment>
<sequence length="127" mass="12638">MRLGYTVAAALTLVQAALGAPLFKTAVMALGVEDAIAVGAYDVVSVGASYAVDHPGVLGPLLSYIPGAQVILGAASLLGGKFAGSTAGGIASKATQGFIEGSAGDNIPLIGWIIRDGKPEKVADEKQ</sequence>
<name>A0A9W8EHC7_9FUNG</name>
<dbReference type="OrthoDB" id="5549922at2759"/>
<dbReference type="AlphaFoldDB" id="A0A9W8EHC7"/>
<evidence type="ECO:0000313" key="3">
    <source>
        <dbReference type="Proteomes" id="UP001150907"/>
    </source>
</evidence>
<evidence type="ECO:0000256" key="1">
    <source>
        <dbReference type="SAM" id="SignalP"/>
    </source>
</evidence>
<keyword evidence="1" id="KW-0732">Signal</keyword>
<dbReference type="Proteomes" id="UP001150907">
    <property type="component" value="Unassembled WGS sequence"/>
</dbReference>
<keyword evidence="3" id="KW-1185">Reference proteome</keyword>
<dbReference type="EMBL" id="JANBQF010000546">
    <property type="protein sequence ID" value="KAJ2000345.1"/>
    <property type="molecule type" value="Genomic_DNA"/>
</dbReference>
<proteinExistence type="predicted"/>
<protein>
    <submittedName>
        <fullName evidence="2">Uncharacterized protein</fullName>
    </submittedName>
</protein>